<dbReference type="FunFam" id="3.40.50.980:FF:000001">
    <property type="entry name" value="Non-ribosomal peptide synthetase"/>
    <property type="match status" value="1"/>
</dbReference>
<dbReference type="GO" id="GO:0031177">
    <property type="term" value="F:phosphopantetheine binding"/>
    <property type="evidence" value="ECO:0007669"/>
    <property type="project" value="InterPro"/>
</dbReference>
<dbReference type="InterPro" id="IPR029063">
    <property type="entry name" value="SAM-dependent_MTases_sf"/>
</dbReference>
<evidence type="ECO:0000256" key="2">
    <source>
        <dbReference type="ARBA" id="ARBA00022450"/>
    </source>
</evidence>
<dbReference type="Pfam" id="PF00550">
    <property type="entry name" value="PP-binding"/>
    <property type="match status" value="1"/>
</dbReference>
<dbReference type="SUPFAM" id="SSF56801">
    <property type="entry name" value="Acetyl-CoA synthetase-like"/>
    <property type="match status" value="1"/>
</dbReference>
<proteinExistence type="predicted"/>
<organism evidence="6 7">
    <name type="scientific">Dictyobacter vulcani</name>
    <dbReference type="NCBI Taxonomy" id="2607529"/>
    <lineage>
        <taxon>Bacteria</taxon>
        <taxon>Bacillati</taxon>
        <taxon>Chloroflexota</taxon>
        <taxon>Ktedonobacteria</taxon>
        <taxon>Ktedonobacterales</taxon>
        <taxon>Dictyobacteraceae</taxon>
        <taxon>Dictyobacter</taxon>
    </lineage>
</organism>
<dbReference type="Gene3D" id="3.30.559.10">
    <property type="entry name" value="Chloramphenicol acetyltransferase-like domain"/>
    <property type="match status" value="2"/>
</dbReference>
<dbReference type="Gene3D" id="3.30.559.30">
    <property type="entry name" value="Nonribosomal peptide synthetase, condensation domain"/>
    <property type="match status" value="2"/>
</dbReference>
<dbReference type="PROSITE" id="PS00455">
    <property type="entry name" value="AMP_BINDING"/>
    <property type="match status" value="1"/>
</dbReference>
<dbReference type="InterPro" id="IPR036736">
    <property type="entry name" value="ACP-like_sf"/>
</dbReference>
<dbReference type="InterPro" id="IPR045851">
    <property type="entry name" value="AMP-bd_C_sf"/>
</dbReference>
<dbReference type="InterPro" id="IPR020845">
    <property type="entry name" value="AMP-binding_CS"/>
</dbReference>
<dbReference type="CDD" id="cd19531">
    <property type="entry name" value="LCL_NRPS-like"/>
    <property type="match status" value="1"/>
</dbReference>
<keyword evidence="2" id="KW-0596">Phosphopantetheine</keyword>
<dbReference type="FunFam" id="3.30.559.30:FF:000001">
    <property type="entry name" value="Non-ribosomal peptide synthetase"/>
    <property type="match status" value="1"/>
</dbReference>
<evidence type="ECO:0000256" key="4">
    <source>
        <dbReference type="ARBA" id="ARBA00022737"/>
    </source>
</evidence>
<dbReference type="GO" id="GO:0043041">
    <property type="term" value="P:amino acid activation for nonribosomal peptide biosynthetic process"/>
    <property type="evidence" value="ECO:0007669"/>
    <property type="project" value="TreeGrafter"/>
</dbReference>
<dbReference type="Pfam" id="PF00501">
    <property type="entry name" value="AMP-binding"/>
    <property type="match status" value="1"/>
</dbReference>
<dbReference type="FunFam" id="1.10.1200.10:FF:000005">
    <property type="entry name" value="Nonribosomal peptide synthetase 1"/>
    <property type="match status" value="1"/>
</dbReference>
<dbReference type="InterPro" id="IPR001242">
    <property type="entry name" value="Condensation_dom"/>
</dbReference>
<dbReference type="CDD" id="cd02440">
    <property type="entry name" value="AdoMet_MTases"/>
    <property type="match status" value="1"/>
</dbReference>
<dbReference type="InterPro" id="IPR020806">
    <property type="entry name" value="PKS_PP-bd"/>
</dbReference>
<dbReference type="PANTHER" id="PTHR45527:SF1">
    <property type="entry name" value="FATTY ACID SYNTHASE"/>
    <property type="match status" value="1"/>
</dbReference>
<dbReference type="Gene3D" id="1.10.1200.10">
    <property type="entry name" value="ACP-like"/>
    <property type="match status" value="1"/>
</dbReference>
<comment type="cofactor">
    <cofactor evidence="1">
        <name>pantetheine 4'-phosphate</name>
        <dbReference type="ChEBI" id="CHEBI:47942"/>
    </cofactor>
</comment>
<dbReference type="EMBL" id="BKZW01000002">
    <property type="protein sequence ID" value="GER90136.1"/>
    <property type="molecule type" value="Genomic_DNA"/>
</dbReference>
<evidence type="ECO:0000259" key="5">
    <source>
        <dbReference type="PROSITE" id="PS50075"/>
    </source>
</evidence>
<dbReference type="Pfam" id="PF00668">
    <property type="entry name" value="Condensation"/>
    <property type="match status" value="2"/>
</dbReference>
<dbReference type="Gene3D" id="3.40.50.150">
    <property type="entry name" value="Vaccinia Virus protein VP39"/>
    <property type="match status" value="1"/>
</dbReference>
<dbReference type="Gene3D" id="2.30.38.10">
    <property type="entry name" value="Luciferase, Domain 3"/>
    <property type="match status" value="1"/>
</dbReference>
<dbReference type="InterPro" id="IPR000873">
    <property type="entry name" value="AMP-dep_synth/lig_dom"/>
</dbReference>
<dbReference type="CDD" id="cd12116">
    <property type="entry name" value="A_NRPS_Ta1_like"/>
    <property type="match status" value="1"/>
</dbReference>
<dbReference type="GO" id="GO:0008610">
    <property type="term" value="P:lipid biosynthetic process"/>
    <property type="evidence" value="ECO:0007669"/>
    <property type="project" value="UniProtKB-ARBA"/>
</dbReference>
<sequence>MSIDPRKKQLADLTPQQRALLFQRLKEKQQQEQKGARETIPLRAPGEKTFPLSFAQQRLWFLDLFEPGSPLYNIPLALWLDGQFSLASLQKALNALVMRHETLRTIFLSREGEPRQVVAAQSTVPLTVIDFASFSGRERDKEVYTLIKQEAHLAFNLTIGPLLRVRLLRLSEQEAILLLTTHHIISDGWSGSILQREFFQFLNAFHNQTTPDLPALPIQYIDFALWQREWLQSTRLDTLLNYWQKQLSDLPVLQLPFDRARGVEQTFAGTALSAMLSEQSVAALQALAQQEGATLFMVLLAAFYVLLFAYTRQESIPIGSLIANRTREETENLIGFFVNTLVLRGDVSGEPTFRELVRRVREMCFDAYAHQDLPFEKLVEVLHPERNLSHSPLFQVLFTLQNTGGTTLAKTDLQVHALETGTTTSKFDLALFISEQAQGLRAEFEYNTDLFDAATVQSMLDHFQSLLDSIAANPELSVKTLQLLTAKERQQILAWNRTQQDYPATATLHLLFEERVVRTPTAVAVCFEDQRLTYQQLDTRANQLAHYLHKQPGIQAESCVGLCVERSLDMVIGLLAILKAGCAYIPLDPNYPQARIAYVLEHAQISVLLTQEPLLARLPAFAGTALCVDQLAASIEAEPATALNLPVLADSLAYVIYTSGSTGLPKGVQIVHQNVVNFLHAMRQQPGLTDQDVLLAVTSLSFDIAGLEMFLPLTTGARLVIASQSATRDAEELMALLSRETVTVMQATPSTWRLLIDSGWQGDAGLKILCGGEALPQDLASQLLERCQSLWNMYGPTETTIWSALQPVEAVHGAIPIGQPIANTQIYILNEQLELVPLDMPGELYIGGDGLSRGYLGKPELTAERFLPDALSSEPGRRIYRTGDVARYQRDGTLVFLGRVDQQVKVRGYRIELHEIEAVLAQHPGVKENVVIVREDIPGESQLVAYMVAQEDYQGENVGGGWQAEQVSQWQEVWDSTYHEDESNFDPDLNLSGWKSSYTQEAIPVAEMQAWVTATVRRILALNPQRVLEIGCGTGLLLYRVAPHCDYYCGVDFSPSALASIQRQLDKWGWSQVKLLQRAADQLMDLETGSFDTIILNSVAQYFPGAAYFVQVLEELTRLVSTDGRIFLGDLRSLPLLETFQTAIQLYQADESMTRSELQRLITTHLEQEEELLFDPTIFSLLQRALPGISSIEIHLKRGEAVNEITQFRYDVIIQMGEPQADTVPIQYINWPERNLMPEELPAYLAETDIPALALLDVPNTRLQQAVQSVARLHTGDDAATVQDVRTELLAPLAPEHTSIDPERFWILADTHPYQVDLTWAQSGRLDAYDVLIQKKQLGTALAWPRPVQRSGHETMNWQAYTNNPLQKSRSRKLIPEVRSHLKGHLPDYMLPAAYVLLPALPLTPNGKIDRRALPVPGQDRPELTASYTAPRTVVEQELALIWQQVLGLERVGIHDNFFELGGNSLLIIRIVARANKAHLPMTAKQVFKHQTIAELAATVGSTQIIAEQGAVTGPTLAAPGQRYVLDPAVYHPEYYTLAYAISTEKPMQADYVQEVVRTLYAYHDALRLRRSFTDVRFALESMESTGNTPFWHIDLAGLSEEEVQTQQRAHLQEQQLSFDLEHGPLFKVLHFDRGDQQESMVLLLAHYLVADIESWQVLIGDFLAGYQLASQDQPIQYPPKPTSFQQWTQRLQTYAQSEEAEKEYPYWLAAQSRQVARLPRDYPAGENTIASSRILEVQLSAAETAILLHEVVPTYTAQMDAILMTALAWACQQWTDQDAIMVRLFSHGREAFFDDMDVSRTVGAFGTDFPVAISLTGTATIETVLQHVKTQLQSIPRHGVGYGILRTYGQSPDAEVLRNLPGPEIVVNYIGSNFSDPSQPTFQVQGPLSGHYRDSQSDRTYTFQVTGRVTADQLIMQWDYSENLHARETVERVAQATMDVLAFLIASCERYHKKK</sequence>
<name>A0A5J4KYB3_9CHLR</name>
<evidence type="ECO:0000313" key="6">
    <source>
        <dbReference type="EMBL" id="GER90136.1"/>
    </source>
</evidence>
<dbReference type="Proteomes" id="UP000326912">
    <property type="component" value="Unassembled WGS sequence"/>
</dbReference>
<dbReference type="InterPro" id="IPR006162">
    <property type="entry name" value="Ppantetheine_attach_site"/>
</dbReference>
<gene>
    <name evidence="6" type="ORF">KDW_42980</name>
</gene>
<dbReference type="Pfam" id="PF08242">
    <property type="entry name" value="Methyltransf_12"/>
    <property type="match status" value="1"/>
</dbReference>
<dbReference type="SUPFAM" id="SSF47336">
    <property type="entry name" value="ACP-like"/>
    <property type="match status" value="1"/>
</dbReference>
<dbReference type="SMART" id="SM00823">
    <property type="entry name" value="PKS_PP"/>
    <property type="match status" value="1"/>
</dbReference>
<feature type="domain" description="Carrier" evidence="5">
    <location>
        <begin position="1430"/>
        <end position="1504"/>
    </location>
</feature>
<protein>
    <recommendedName>
        <fullName evidence="5">Carrier domain-containing protein</fullName>
    </recommendedName>
</protein>
<dbReference type="SUPFAM" id="SSF53335">
    <property type="entry name" value="S-adenosyl-L-methionine-dependent methyltransferases"/>
    <property type="match status" value="1"/>
</dbReference>
<dbReference type="Gene3D" id="3.30.300.30">
    <property type="match status" value="2"/>
</dbReference>
<dbReference type="GO" id="GO:0005737">
    <property type="term" value="C:cytoplasm"/>
    <property type="evidence" value="ECO:0007669"/>
    <property type="project" value="TreeGrafter"/>
</dbReference>
<dbReference type="FunFam" id="3.30.559.10:FF:000012">
    <property type="entry name" value="Non-ribosomal peptide synthetase"/>
    <property type="match status" value="1"/>
</dbReference>
<dbReference type="FunFam" id="3.40.50.12780:FF:000012">
    <property type="entry name" value="Non-ribosomal peptide synthetase"/>
    <property type="match status" value="1"/>
</dbReference>
<dbReference type="InterPro" id="IPR023213">
    <property type="entry name" value="CAT-like_dom_sf"/>
</dbReference>
<dbReference type="NCBIfam" id="TIGR01733">
    <property type="entry name" value="AA-adenyl-dom"/>
    <property type="match status" value="1"/>
</dbReference>
<dbReference type="RefSeq" id="WP_151757916.1">
    <property type="nucleotide sequence ID" value="NZ_BKZW01000002.1"/>
</dbReference>
<evidence type="ECO:0000256" key="1">
    <source>
        <dbReference type="ARBA" id="ARBA00001957"/>
    </source>
</evidence>
<dbReference type="SUPFAM" id="SSF52777">
    <property type="entry name" value="CoA-dependent acyltransferases"/>
    <property type="match status" value="4"/>
</dbReference>
<keyword evidence="3" id="KW-0597">Phosphoprotein</keyword>
<dbReference type="PROSITE" id="PS00012">
    <property type="entry name" value="PHOSPHOPANTETHEINE"/>
    <property type="match status" value="1"/>
</dbReference>
<dbReference type="PROSITE" id="PS50075">
    <property type="entry name" value="CARRIER"/>
    <property type="match status" value="1"/>
</dbReference>
<dbReference type="InterPro" id="IPR013217">
    <property type="entry name" value="Methyltransf_12"/>
</dbReference>
<reference evidence="6 7" key="1">
    <citation type="submission" date="2019-10" db="EMBL/GenBank/DDBJ databases">
        <title>Dictyobacter vulcani sp. nov., within the class Ktedonobacteria, isolated from soil of volcanic Mt. Zao.</title>
        <authorList>
            <person name="Zheng Y."/>
            <person name="Wang C.M."/>
            <person name="Sakai Y."/>
            <person name="Abe K."/>
            <person name="Yokota A."/>
            <person name="Yabe S."/>
        </authorList>
    </citation>
    <scope>NUCLEOTIDE SEQUENCE [LARGE SCALE GENOMIC DNA]</scope>
    <source>
        <strain evidence="6 7">W12</strain>
    </source>
</reference>
<dbReference type="GO" id="GO:0009403">
    <property type="term" value="P:toxin biosynthetic process"/>
    <property type="evidence" value="ECO:0007669"/>
    <property type="project" value="UniProtKB-ARBA"/>
</dbReference>
<dbReference type="Gene3D" id="3.40.50.980">
    <property type="match status" value="2"/>
</dbReference>
<keyword evidence="4" id="KW-0677">Repeat</keyword>
<comment type="caution">
    <text evidence="6">The sequence shown here is derived from an EMBL/GenBank/DDBJ whole genome shotgun (WGS) entry which is preliminary data.</text>
</comment>
<dbReference type="PANTHER" id="PTHR45527">
    <property type="entry name" value="NONRIBOSOMAL PEPTIDE SYNTHETASE"/>
    <property type="match status" value="1"/>
</dbReference>
<accession>A0A5J4KYB3</accession>
<keyword evidence="7" id="KW-1185">Reference proteome</keyword>
<dbReference type="InterPro" id="IPR010071">
    <property type="entry name" value="AA_adenyl_dom"/>
</dbReference>
<evidence type="ECO:0000256" key="3">
    <source>
        <dbReference type="ARBA" id="ARBA00022553"/>
    </source>
</evidence>
<dbReference type="GO" id="GO:0003824">
    <property type="term" value="F:catalytic activity"/>
    <property type="evidence" value="ECO:0007669"/>
    <property type="project" value="InterPro"/>
</dbReference>
<evidence type="ECO:0000313" key="7">
    <source>
        <dbReference type="Proteomes" id="UP000326912"/>
    </source>
</evidence>
<dbReference type="InterPro" id="IPR009081">
    <property type="entry name" value="PP-bd_ACP"/>
</dbReference>